<evidence type="ECO:0000256" key="4">
    <source>
        <dbReference type="ARBA" id="ARBA00022801"/>
    </source>
</evidence>
<comment type="subunit">
    <text evidence="2">Monomer.</text>
</comment>
<dbReference type="Proteomes" id="UP000887575">
    <property type="component" value="Unassembled WGS sequence"/>
</dbReference>
<organism evidence="8 9">
    <name type="scientific">Mesorhabditis belari</name>
    <dbReference type="NCBI Taxonomy" id="2138241"/>
    <lineage>
        <taxon>Eukaryota</taxon>
        <taxon>Metazoa</taxon>
        <taxon>Ecdysozoa</taxon>
        <taxon>Nematoda</taxon>
        <taxon>Chromadorea</taxon>
        <taxon>Rhabditida</taxon>
        <taxon>Rhabditina</taxon>
        <taxon>Rhabditomorpha</taxon>
        <taxon>Rhabditoidea</taxon>
        <taxon>Rhabditidae</taxon>
        <taxon>Mesorhabditinae</taxon>
        <taxon>Mesorhabditis</taxon>
    </lineage>
</organism>
<evidence type="ECO:0000313" key="9">
    <source>
        <dbReference type="WBParaSite" id="MBELARI_LOCUS13850"/>
    </source>
</evidence>
<dbReference type="GO" id="GO:0005634">
    <property type="term" value="C:nucleus"/>
    <property type="evidence" value="ECO:0007669"/>
    <property type="project" value="UniProtKB-SubCell"/>
</dbReference>
<feature type="domain" description="DUF1907" evidence="7">
    <location>
        <begin position="25"/>
        <end position="303"/>
    </location>
</feature>
<accession>A0AAF3EIP5</accession>
<dbReference type="Pfam" id="PF08925">
    <property type="entry name" value="DUF1907"/>
    <property type="match status" value="1"/>
</dbReference>
<proteinExistence type="predicted"/>
<dbReference type="InterPro" id="IPR015021">
    <property type="entry name" value="C11orf54_DUF1907"/>
</dbReference>
<keyword evidence="6" id="KW-0539">Nucleus</keyword>
<evidence type="ECO:0000256" key="2">
    <source>
        <dbReference type="ARBA" id="ARBA00011245"/>
    </source>
</evidence>
<dbReference type="SMART" id="SM01168">
    <property type="entry name" value="DUF1907"/>
    <property type="match status" value="1"/>
</dbReference>
<keyword evidence="8" id="KW-1185">Reference proteome</keyword>
<keyword evidence="4" id="KW-0378">Hydrolase</keyword>
<evidence type="ECO:0000256" key="3">
    <source>
        <dbReference type="ARBA" id="ARBA00022723"/>
    </source>
</evidence>
<reference evidence="9" key="1">
    <citation type="submission" date="2024-02" db="UniProtKB">
        <authorList>
            <consortium name="WormBaseParasite"/>
        </authorList>
    </citation>
    <scope>IDENTIFICATION</scope>
</reference>
<dbReference type="AlphaFoldDB" id="A0AAF3EIP5"/>
<evidence type="ECO:0000256" key="1">
    <source>
        <dbReference type="ARBA" id="ARBA00004123"/>
    </source>
</evidence>
<dbReference type="PANTHER" id="PTHR13204">
    <property type="entry name" value="PTD012 PROTEIN"/>
    <property type="match status" value="1"/>
</dbReference>
<keyword evidence="5" id="KW-0862">Zinc</keyword>
<dbReference type="GO" id="GO:0008270">
    <property type="term" value="F:zinc ion binding"/>
    <property type="evidence" value="ECO:0007669"/>
    <property type="project" value="TreeGrafter"/>
</dbReference>
<sequence>MSNCSRSLSSVFPLHVPPLNELGEAIREGLQENFNEVNVQITPCPDLRSEEIGLVSRYFGASMKLADIGGPGNLFPQIHKEKKFDIKEICELCESGTGSAFGPGAGPWPVVGTNSEMVADVDCGKDKVATKIAKIVDSEKGYATETITSPTFSLMANLAITGDPEKQVDVVHIHAKVRKGKLNFTDSIRQAVAKCYGEQAVSLGGVFIIRKGKAKLHVMPDFPACPWNTEDEITRDWLKYFEMSAPLVCCSVMHSHDPGHHLRMEHTHCFSKHGDGGHYHYDTTPEEVEYEGWFAPAEKVFRIDEI</sequence>
<keyword evidence="3" id="KW-0479">Metal-binding</keyword>
<comment type="subcellular location">
    <subcellularLocation>
        <location evidence="1">Nucleus</location>
    </subcellularLocation>
</comment>
<dbReference type="GO" id="GO:0016788">
    <property type="term" value="F:hydrolase activity, acting on ester bonds"/>
    <property type="evidence" value="ECO:0007669"/>
    <property type="project" value="TreeGrafter"/>
</dbReference>
<dbReference type="SUPFAM" id="SSF117856">
    <property type="entry name" value="AF0104/ALDC/Ptd012-like"/>
    <property type="match status" value="1"/>
</dbReference>
<dbReference type="CDD" id="cd17298">
    <property type="entry name" value="DUF1907"/>
    <property type="match status" value="1"/>
</dbReference>
<protein>
    <recommendedName>
        <fullName evidence="7">DUF1907 domain-containing protein</fullName>
    </recommendedName>
</protein>
<name>A0AAF3EIP5_9BILA</name>
<evidence type="ECO:0000259" key="7">
    <source>
        <dbReference type="SMART" id="SM01168"/>
    </source>
</evidence>
<evidence type="ECO:0000256" key="5">
    <source>
        <dbReference type="ARBA" id="ARBA00022833"/>
    </source>
</evidence>
<dbReference type="WBParaSite" id="MBELARI_LOCUS13850">
    <property type="protein sequence ID" value="MBELARI_LOCUS13850"/>
    <property type="gene ID" value="MBELARI_LOCUS13850"/>
</dbReference>
<dbReference type="PANTHER" id="PTHR13204:SF1">
    <property type="entry name" value="ESTER HYDROLASE C11ORF54"/>
    <property type="match status" value="1"/>
</dbReference>
<evidence type="ECO:0000256" key="6">
    <source>
        <dbReference type="ARBA" id="ARBA00023242"/>
    </source>
</evidence>
<evidence type="ECO:0000313" key="8">
    <source>
        <dbReference type="Proteomes" id="UP000887575"/>
    </source>
</evidence>